<evidence type="ECO:0000313" key="11">
    <source>
        <dbReference type="Proteomes" id="UP000321717"/>
    </source>
</evidence>
<feature type="transmembrane region" description="Helical" evidence="8">
    <location>
        <begin position="74"/>
        <end position="96"/>
    </location>
</feature>
<evidence type="ECO:0000259" key="9">
    <source>
        <dbReference type="PROSITE" id="PS50928"/>
    </source>
</evidence>
<protein>
    <submittedName>
        <fullName evidence="10">Spermidine/putrescine ABC transporter permease</fullName>
    </submittedName>
</protein>
<evidence type="ECO:0000256" key="7">
    <source>
        <dbReference type="ARBA" id="ARBA00023136"/>
    </source>
</evidence>
<dbReference type="InterPro" id="IPR035906">
    <property type="entry name" value="MetI-like_sf"/>
</dbReference>
<gene>
    <name evidence="10" type="ORF">RNA01_30530</name>
</gene>
<dbReference type="GO" id="GO:0005886">
    <property type="term" value="C:plasma membrane"/>
    <property type="evidence" value="ECO:0007669"/>
    <property type="project" value="UniProtKB-SubCell"/>
</dbReference>
<keyword evidence="4" id="KW-1003">Cell membrane</keyword>
<dbReference type="EMBL" id="BJZP01000016">
    <property type="protein sequence ID" value="GEO86121.1"/>
    <property type="molecule type" value="Genomic_DNA"/>
</dbReference>
<name>A0A512HL04_9HYPH</name>
<dbReference type="GO" id="GO:0055085">
    <property type="term" value="P:transmembrane transport"/>
    <property type="evidence" value="ECO:0007669"/>
    <property type="project" value="InterPro"/>
</dbReference>
<sequence length="292" mass="32614">MKREAKKWNDPVLVAAVAPLAIVMLVFFLVPLVMTALLTFQTTQYYRLHWTWDLKIWTEIFSKPHYWTIMLRTVWMALVCVVISVLIAFPAAYALTTRLKTYNAQIQILIVFAFLTDAVLKTFGWILVLDKHGVANWLLSYLGMGPEAMNILFTPTGTMIGMVYNLAVYPMFTIYLSLVRIDRDLILASYDAGASRIRTFFEVTLPLSRPGLYSGAVLVFVLSLGAFLEPKVLGGGTAPLASELIRQSFETRVNWPLGAALTIVLIVIGALTLALAATFVFRRTPTTERAPA</sequence>
<dbReference type="PANTHER" id="PTHR42929:SF1">
    <property type="entry name" value="INNER MEMBRANE ABC TRANSPORTER PERMEASE PROTEIN YDCU-RELATED"/>
    <property type="match status" value="1"/>
</dbReference>
<comment type="similarity">
    <text evidence="2">Belongs to the binding-protein-dependent transport system permease family. CysTW subfamily.</text>
</comment>
<dbReference type="SUPFAM" id="SSF161098">
    <property type="entry name" value="MetI-like"/>
    <property type="match status" value="1"/>
</dbReference>
<keyword evidence="3 8" id="KW-0813">Transport</keyword>
<feature type="transmembrane region" description="Helical" evidence="8">
    <location>
        <begin position="108"/>
        <end position="128"/>
    </location>
</feature>
<comment type="caution">
    <text evidence="10">The sequence shown here is derived from an EMBL/GenBank/DDBJ whole genome shotgun (WGS) entry which is preliminary data.</text>
</comment>
<comment type="subcellular location">
    <subcellularLocation>
        <location evidence="1 8">Cell membrane</location>
        <topology evidence="1 8">Multi-pass membrane protein</topology>
    </subcellularLocation>
</comment>
<feature type="domain" description="ABC transmembrane type-1" evidence="9">
    <location>
        <begin position="70"/>
        <end position="276"/>
    </location>
</feature>
<dbReference type="Pfam" id="PF00528">
    <property type="entry name" value="BPD_transp_1"/>
    <property type="match status" value="1"/>
</dbReference>
<keyword evidence="11" id="KW-1185">Reference proteome</keyword>
<feature type="transmembrane region" description="Helical" evidence="8">
    <location>
        <begin position="12"/>
        <end position="40"/>
    </location>
</feature>
<feature type="transmembrane region" description="Helical" evidence="8">
    <location>
        <begin position="148"/>
        <end position="176"/>
    </location>
</feature>
<dbReference type="OrthoDB" id="8444880at2"/>
<keyword evidence="6 8" id="KW-1133">Transmembrane helix</keyword>
<dbReference type="PROSITE" id="PS50928">
    <property type="entry name" value="ABC_TM1"/>
    <property type="match status" value="1"/>
</dbReference>
<feature type="transmembrane region" description="Helical" evidence="8">
    <location>
        <begin position="257"/>
        <end position="281"/>
    </location>
</feature>
<dbReference type="Gene3D" id="1.10.3720.10">
    <property type="entry name" value="MetI-like"/>
    <property type="match status" value="1"/>
</dbReference>
<accession>A0A512HL04</accession>
<reference evidence="10 11" key="1">
    <citation type="submission" date="2019-07" db="EMBL/GenBank/DDBJ databases">
        <title>Whole genome shotgun sequence of Rhizobium naphthalenivorans NBRC 107585.</title>
        <authorList>
            <person name="Hosoyama A."/>
            <person name="Uohara A."/>
            <person name="Ohji S."/>
            <person name="Ichikawa N."/>
        </authorList>
    </citation>
    <scope>NUCLEOTIDE SEQUENCE [LARGE SCALE GENOMIC DNA]</scope>
    <source>
        <strain evidence="10 11">NBRC 107585</strain>
    </source>
</reference>
<evidence type="ECO:0000256" key="5">
    <source>
        <dbReference type="ARBA" id="ARBA00022692"/>
    </source>
</evidence>
<evidence type="ECO:0000256" key="1">
    <source>
        <dbReference type="ARBA" id="ARBA00004651"/>
    </source>
</evidence>
<evidence type="ECO:0000256" key="8">
    <source>
        <dbReference type="RuleBase" id="RU363032"/>
    </source>
</evidence>
<evidence type="ECO:0000256" key="3">
    <source>
        <dbReference type="ARBA" id="ARBA00022448"/>
    </source>
</evidence>
<dbReference type="Proteomes" id="UP000321717">
    <property type="component" value="Unassembled WGS sequence"/>
</dbReference>
<dbReference type="AlphaFoldDB" id="A0A512HL04"/>
<evidence type="ECO:0000256" key="4">
    <source>
        <dbReference type="ARBA" id="ARBA00022475"/>
    </source>
</evidence>
<evidence type="ECO:0000313" key="10">
    <source>
        <dbReference type="EMBL" id="GEO86121.1"/>
    </source>
</evidence>
<proteinExistence type="inferred from homology"/>
<evidence type="ECO:0000256" key="6">
    <source>
        <dbReference type="ARBA" id="ARBA00022989"/>
    </source>
</evidence>
<dbReference type="CDD" id="cd06261">
    <property type="entry name" value="TM_PBP2"/>
    <property type="match status" value="1"/>
</dbReference>
<dbReference type="PANTHER" id="PTHR42929">
    <property type="entry name" value="INNER MEMBRANE ABC TRANSPORTER PERMEASE PROTEIN YDCU-RELATED-RELATED"/>
    <property type="match status" value="1"/>
</dbReference>
<dbReference type="RefSeq" id="WP_147181077.1">
    <property type="nucleotide sequence ID" value="NZ_BJZP01000016.1"/>
</dbReference>
<organism evidence="10 11">
    <name type="scientific">Ciceribacter naphthalenivorans</name>
    <dbReference type="NCBI Taxonomy" id="1118451"/>
    <lineage>
        <taxon>Bacteria</taxon>
        <taxon>Pseudomonadati</taxon>
        <taxon>Pseudomonadota</taxon>
        <taxon>Alphaproteobacteria</taxon>
        <taxon>Hyphomicrobiales</taxon>
        <taxon>Rhizobiaceae</taxon>
        <taxon>Ciceribacter</taxon>
    </lineage>
</organism>
<evidence type="ECO:0000256" key="2">
    <source>
        <dbReference type="ARBA" id="ARBA00007069"/>
    </source>
</evidence>
<keyword evidence="5 8" id="KW-0812">Transmembrane</keyword>
<dbReference type="InterPro" id="IPR000515">
    <property type="entry name" value="MetI-like"/>
</dbReference>
<keyword evidence="7 8" id="KW-0472">Membrane</keyword>
<feature type="transmembrane region" description="Helical" evidence="8">
    <location>
        <begin position="211"/>
        <end position="228"/>
    </location>
</feature>